<organism evidence="1 2">
    <name type="scientific">Halobellus ruber</name>
    <dbReference type="NCBI Taxonomy" id="2761102"/>
    <lineage>
        <taxon>Archaea</taxon>
        <taxon>Methanobacteriati</taxon>
        <taxon>Methanobacteriota</taxon>
        <taxon>Stenosarchaea group</taxon>
        <taxon>Halobacteria</taxon>
        <taxon>Halobacteriales</taxon>
        <taxon>Haloferacaceae</taxon>
        <taxon>Halobellus</taxon>
    </lineage>
</organism>
<dbReference type="RefSeq" id="WP_185191268.1">
    <property type="nucleotide sequence ID" value="NZ_JACKXD010000001.1"/>
</dbReference>
<dbReference type="Proteomes" id="UP000546257">
    <property type="component" value="Unassembled WGS sequence"/>
</dbReference>
<accession>A0A7J9SEQ8</accession>
<gene>
    <name evidence="1" type="ORF">H5V44_00945</name>
</gene>
<evidence type="ECO:0000313" key="2">
    <source>
        <dbReference type="Proteomes" id="UP000546257"/>
    </source>
</evidence>
<sequence length="93" mass="10503">MTDRHFDSEAELRAFVAEVAAEYRADTDEYGEYEAATALYEDHDLCPWSVTTHLESTVPFDELSGPDPREILIHEACLCIESVLTDIYTDTAD</sequence>
<reference evidence="1 2" key="1">
    <citation type="submission" date="2020-08" db="EMBL/GenBank/DDBJ databases">
        <authorList>
            <person name="Seo M.-J."/>
        </authorList>
    </citation>
    <scope>NUCLEOTIDE SEQUENCE [LARGE SCALE GENOMIC DNA]</scope>
    <source>
        <strain evidence="1 2">MBLA0160</strain>
    </source>
</reference>
<proteinExistence type="predicted"/>
<evidence type="ECO:0000313" key="1">
    <source>
        <dbReference type="EMBL" id="MBB6644883.1"/>
    </source>
</evidence>
<name>A0A7J9SEQ8_9EURY</name>
<dbReference type="EMBL" id="JACKXD010000001">
    <property type="protein sequence ID" value="MBB6644883.1"/>
    <property type="molecule type" value="Genomic_DNA"/>
</dbReference>
<comment type="caution">
    <text evidence="1">The sequence shown here is derived from an EMBL/GenBank/DDBJ whole genome shotgun (WGS) entry which is preliminary data.</text>
</comment>
<dbReference type="AlphaFoldDB" id="A0A7J9SEQ8"/>
<keyword evidence="2" id="KW-1185">Reference proteome</keyword>
<protein>
    <submittedName>
        <fullName evidence="1">Uncharacterized protein</fullName>
    </submittedName>
</protein>